<dbReference type="EMBL" id="JANKHO010000288">
    <property type="protein sequence ID" value="KAJ3512009.1"/>
    <property type="molecule type" value="Genomic_DNA"/>
</dbReference>
<dbReference type="PANTHER" id="PTHR10293">
    <property type="entry name" value="GLUTAREDOXIN FAMILY MEMBER"/>
    <property type="match status" value="1"/>
</dbReference>
<evidence type="ECO:0000256" key="1">
    <source>
        <dbReference type="ARBA" id="ARBA00022723"/>
    </source>
</evidence>
<evidence type="ECO:0000259" key="5">
    <source>
        <dbReference type="Pfam" id="PF00462"/>
    </source>
</evidence>
<dbReference type="Proteomes" id="UP001148786">
    <property type="component" value="Unassembled WGS sequence"/>
</dbReference>
<dbReference type="FunFam" id="3.40.30.10:FF:000012">
    <property type="entry name" value="Monothiol glutaredoxin"/>
    <property type="match status" value="1"/>
</dbReference>
<dbReference type="GO" id="GO:0051537">
    <property type="term" value="F:2 iron, 2 sulfur cluster binding"/>
    <property type="evidence" value="ECO:0007669"/>
    <property type="project" value="TreeGrafter"/>
</dbReference>
<dbReference type="GO" id="GO:0005634">
    <property type="term" value="C:nucleus"/>
    <property type="evidence" value="ECO:0007669"/>
    <property type="project" value="TreeGrafter"/>
</dbReference>
<evidence type="ECO:0000256" key="2">
    <source>
        <dbReference type="ARBA" id="ARBA00023004"/>
    </source>
</evidence>
<accession>A0A9W8MYD0</accession>
<comment type="caution">
    <text evidence="6">The sequence shown here is derived from an EMBL/GenBank/DDBJ whole genome shotgun (WGS) entry which is preliminary data.</text>
</comment>
<name>A0A9W8MYD0_9AGAR</name>
<dbReference type="Pfam" id="PF00462">
    <property type="entry name" value="Glutaredoxin"/>
    <property type="match status" value="1"/>
</dbReference>
<dbReference type="InterPro" id="IPR036249">
    <property type="entry name" value="Thioredoxin-like_sf"/>
</dbReference>
<dbReference type="GO" id="GO:0006879">
    <property type="term" value="P:intracellular iron ion homeostasis"/>
    <property type="evidence" value="ECO:0007669"/>
    <property type="project" value="TreeGrafter"/>
</dbReference>
<evidence type="ECO:0000256" key="3">
    <source>
        <dbReference type="ARBA" id="ARBA00023014"/>
    </source>
</evidence>
<sequence>MGGTMQADERGREGISEEFGNRAVDQVEAEEQSDIAESFDIEAVPSFIILRGHTLLDRIAGADAPALTQSVAKHATTPAYSPLSKTNNAPAKAPSVFPSELRENEKESTEELNARLRKLMNQSKVVLFMKGSPEVPRCGFSRKISALLKDQNVDFTHFDILTDESVRQGLKVLNDWPTFPQLIVNGELVGGLDIVQEMVDNGEFAELIA</sequence>
<protein>
    <recommendedName>
        <fullName evidence="5">Glutaredoxin domain-containing protein</fullName>
    </recommendedName>
</protein>
<dbReference type="GO" id="GO:0046872">
    <property type="term" value="F:metal ion binding"/>
    <property type="evidence" value="ECO:0007669"/>
    <property type="project" value="UniProtKB-KW"/>
</dbReference>
<keyword evidence="2" id="KW-0408">Iron</keyword>
<dbReference type="PANTHER" id="PTHR10293:SF73">
    <property type="entry name" value="GLUTAREDOXIN-3"/>
    <property type="match status" value="1"/>
</dbReference>
<evidence type="ECO:0000313" key="7">
    <source>
        <dbReference type="Proteomes" id="UP001148786"/>
    </source>
</evidence>
<feature type="domain" description="Glutaredoxin" evidence="5">
    <location>
        <begin position="125"/>
        <end position="189"/>
    </location>
</feature>
<dbReference type="InterPro" id="IPR033658">
    <property type="entry name" value="GRX_PICOT-like"/>
</dbReference>
<evidence type="ECO:0000256" key="4">
    <source>
        <dbReference type="SAM" id="MobiDB-lite"/>
    </source>
</evidence>
<keyword evidence="1" id="KW-0479">Metal-binding</keyword>
<dbReference type="GO" id="GO:0005829">
    <property type="term" value="C:cytosol"/>
    <property type="evidence" value="ECO:0007669"/>
    <property type="project" value="TreeGrafter"/>
</dbReference>
<dbReference type="AlphaFoldDB" id="A0A9W8MYD0"/>
<gene>
    <name evidence="6" type="ORF">NLJ89_g3773</name>
</gene>
<dbReference type="CDD" id="cd03028">
    <property type="entry name" value="GRX_PICOT_like"/>
    <property type="match status" value="1"/>
</dbReference>
<feature type="region of interest" description="Disordered" evidence="4">
    <location>
        <begin position="78"/>
        <end position="108"/>
    </location>
</feature>
<organism evidence="6 7">
    <name type="scientific">Agrocybe chaxingu</name>
    <dbReference type="NCBI Taxonomy" id="84603"/>
    <lineage>
        <taxon>Eukaryota</taxon>
        <taxon>Fungi</taxon>
        <taxon>Dikarya</taxon>
        <taxon>Basidiomycota</taxon>
        <taxon>Agaricomycotina</taxon>
        <taxon>Agaricomycetes</taxon>
        <taxon>Agaricomycetidae</taxon>
        <taxon>Agaricales</taxon>
        <taxon>Agaricineae</taxon>
        <taxon>Strophariaceae</taxon>
        <taxon>Agrocybe</taxon>
    </lineage>
</organism>
<dbReference type="OrthoDB" id="415696at2759"/>
<dbReference type="SUPFAM" id="SSF52833">
    <property type="entry name" value="Thioredoxin-like"/>
    <property type="match status" value="2"/>
</dbReference>
<dbReference type="Gene3D" id="3.40.30.10">
    <property type="entry name" value="Glutaredoxin"/>
    <property type="match status" value="2"/>
</dbReference>
<feature type="region of interest" description="Disordered" evidence="4">
    <location>
        <begin position="1"/>
        <end position="29"/>
    </location>
</feature>
<evidence type="ECO:0000313" key="6">
    <source>
        <dbReference type="EMBL" id="KAJ3512009.1"/>
    </source>
</evidence>
<proteinExistence type="predicted"/>
<keyword evidence="7" id="KW-1185">Reference proteome</keyword>
<dbReference type="PROSITE" id="PS51354">
    <property type="entry name" value="GLUTAREDOXIN_2"/>
    <property type="match status" value="1"/>
</dbReference>
<reference evidence="6" key="1">
    <citation type="submission" date="2022-07" db="EMBL/GenBank/DDBJ databases">
        <title>Genome Sequence of Agrocybe chaxingu.</title>
        <authorList>
            <person name="Buettner E."/>
        </authorList>
    </citation>
    <scope>NUCLEOTIDE SEQUENCE</scope>
    <source>
        <strain evidence="6">MP-N11</strain>
    </source>
</reference>
<keyword evidence="3" id="KW-0411">Iron-sulfur</keyword>
<dbReference type="InterPro" id="IPR004480">
    <property type="entry name" value="Monothiol_GRX-rel"/>
</dbReference>
<dbReference type="InterPro" id="IPR002109">
    <property type="entry name" value="Glutaredoxin"/>
</dbReference>
<dbReference type="GO" id="GO:0015036">
    <property type="term" value="F:disulfide oxidoreductase activity"/>
    <property type="evidence" value="ECO:0007669"/>
    <property type="project" value="UniProtKB-ARBA"/>
</dbReference>